<protein>
    <submittedName>
        <fullName evidence="1">PucR family transcriptional regulator</fullName>
    </submittedName>
</protein>
<evidence type="ECO:0000313" key="2">
    <source>
        <dbReference type="Proteomes" id="UP001631969"/>
    </source>
</evidence>
<gene>
    <name evidence="1" type="ORF">ACI1P1_27625</name>
</gene>
<name>A0ACC7P4T9_9BACL</name>
<reference evidence="1" key="1">
    <citation type="submission" date="2024-12" db="EMBL/GenBank/DDBJ databases">
        <authorList>
            <person name="Wu N."/>
        </authorList>
    </citation>
    <scope>NUCLEOTIDE SEQUENCE</scope>
    <source>
        <strain evidence="1">P15</strain>
    </source>
</reference>
<comment type="caution">
    <text evidence="1">The sequence shown here is derived from an EMBL/GenBank/DDBJ whole genome shotgun (WGS) entry which is preliminary data.</text>
</comment>
<organism evidence="1 2">
    <name type="scientific">Paenibacillus mesotrionivorans</name>
    <dbReference type="NCBI Taxonomy" id="3160968"/>
    <lineage>
        <taxon>Bacteria</taxon>
        <taxon>Bacillati</taxon>
        <taxon>Bacillota</taxon>
        <taxon>Bacilli</taxon>
        <taxon>Bacillales</taxon>
        <taxon>Paenibacillaceae</taxon>
        <taxon>Paenibacillus</taxon>
    </lineage>
</organism>
<sequence>MLTVREALKRSPFAGAQLMAGTKGLDRQIRWVHILEISTMENLIYGGEMILATGVGFNLDTAHSVRYMEKLIQQNAACLCIEIGPYFHTVPEELRELAERSGFPLILLPPSIRFVDITQDLHSLIINRHHRTLRELEGISREFHRLTLTANGTLNVLKLLHKSPGTQLVYRPLNGTPVCYPPLTADQQAQLLLSTDACFKEQEAAPSIGTEAIPQPHFVSGSQIVLQTIGVLNQKWAYLALVCHREPVEFDYVLLDSAALSIAQELLRTRYMEERKLFSENLWVDELLNNRLADEKQVKALLGPSLNRHAELHIRVCLLEIENLNDETLYLQETGAETIRYHLSLLLRSIFEKHGFRLFLTMKNNRLAAIAVDKNGTGRTKARFQSALDSLLSQRADDKLQDLSLAVGVGKDCSSLDQVHVSHREAVQALALHSCFRRPALFYEDLGVFQLLALNDAGTLQQFVRSYLGAVLDYDGAKGSDLLTTLRVYLDHDGSKQLAAQKLFIVRQSLYYRLEKLKELLGEDFMAPETRLAISVALRAHQLLHPEAPAQKPSPKSDAML</sequence>
<accession>A0ACC7P4T9</accession>
<keyword evidence="2" id="KW-1185">Reference proteome</keyword>
<proteinExistence type="predicted"/>
<evidence type="ECO:0000313" key="1">
    <source>
        <dbReference type="EMBL" id="MFM9332074.1"/>
    </source>
</evidence>
<dbReference type="EMBL" id="JBJURJ010000025">
    <property type="protein sequence ID" value="MFM9332074.1"/>
    <property type="molecule type" value="Genomic_DNA"/>
</dbReference>
<dbReference type="Proteomes" id="UP001631969">
    <property type="component" value="Unassembled WGS sequence"/>
</dbReference>